<feature type="signal peptide" evidence="1">
    <location>
        <begin position="1"/>
        <end position="21"/>
    </location>
</feature>
<evidence type="ECO:0000313" key="2">
    <source>
        <dbReference type="EMBL" id="OJD30213.1"/>
    </source>
</evidence>
<dbReference type="AlphaFoldDB" id="A0A1J9RRQ5"/>
<evidence type="ECO:0000313" key="3">
    <source>
        <dbReference type="Proteomes" id="UP000183809"/>
    </source>
</evidence>
<keyword evidence="3" id="KW-1185">Reference proteome</keyword>
<proteinExistence type="predicted"/>
<sequence>MLPSILPVALLALRGASFILAGPDNDENEFVFYIGDYKDAAQDWANERLDIPTITLWDTDRQLADDTTPWFDEIAARTLWVKQYTKLARGTAWFYWKDADKVPPGTGSWYFDLEEPIQIMPVDLRDYKGKQCAWHGEAPKCEHAKCPDGTKKITESKYGDNPNERCEGDDRKVFCCKE</sequence>
<protein>
    <submittedName>
        <fullName evidence="2">Uncharacterized protein</fullName>
    </submittedName>
</protein>
<dbReference type="GeneID" id="31018456"/>
<reference evidence="2 3" key="1">
    <citation type="submission" date="2016-10" db="EMBL/GenBank/DDBJ databases">
        <title>Proteomics and genomics reveal pathogen-plant mechanisms compatible with a hemibiotrophic lifestyle of Diplodia corticola.</title>
        <authorList>
            <person name="Fernandes I."/>
            <person name="De Jonge R."/>
            <person name="Van De Peer Y."/>
            <person name="Devreese B."/>
            <person name="Alves A."/>
            <person name="Esteves A.C."/>
        </authorList>
    </citation>
    <scope>NUCLEOTIDE SEQUENCE [LARGE SCALE GENOMIC DNA]</scope>
    <source>
        <strain evidence="2 3">CBS 112549</strain>
    </source>
</reference>
<evidence type="ECO:0000256" key="1">
    <source>
        <dbReference type="SAM" id="SignalP"/>
    </source>
</evidence>
<dbReference type="RefSeq" id="XP_020126473.1">
    <property type="nucleotide sequence ID" value="XM_020278195.1"/>
</dbReference>
<name>A0A1J9RRQ5_9PEZI</name>
<feature type="chain" id="PRO_5009656804" evidence="1">
    <location>
        <begin position="22"/>
        <end position="178"/>
    </location>
</feature>
<organism evidence="2 3">
    <name type="scientific">Diplodia corticola</name>
    <dbReference type="NCBI Taxonomy" id="236234"/>
    <lineage>
        <taxon>Eukaryota</taxon>
        <taxon>Fungi</taxon>
        <taxon>Dikarya</taxon>
        <taxon>Ascomycota</taxon>
        <taxon>Pezizomycotina</taxon>
        <taxon>Dothideomycetes</taxon>
        <taxon>Dothideomycetes incertae sedis</taxon>
        <taxon>Botryosphaeriales</taxon>
        <taxon>Botryosphaeriaceae</taxon>
        <taxon>Diplodia</taxon>
    </lineage>
</organism>
<dbReference type="EMBL" id="MNUE01000064">
    <property type="protein sequence ID" value="OJD30213.1"/>
    <property type="molecule type" value="Genomic_DNA"/>
</dbReference>
<comment type="caution">
    <text evidence="2">The sequence shown here is derived from an EMBL/GenBank/DDBJ whole genome shotgun (WGS) entry which is preliminary data.</text>
</comment>
<keyword evidence="1" id="KW-0732">Signal</keyword>
<accession>A0A1J9RRQ5</accession>
<dbReference type="OrthoDB" id="3960376at2759"/>
<gene>
    <name evidence="2" type="ORF">BKCO1_6400041</name>
</gene>
<dbReference type="Proteomes" id="UP000183809">
    <property type="component" value="Unassembled WGS sequence"/>
</dbReference>